<organism evidence="6 7">
    <name type="scientific">Paractinoplanes ferrugineus</name>
    <dbReference type="NCBI Taxonomy" id="113564"/>
    <lineage>
        <taxon>Bacteria</taxon>
        <taxon>Bacillati</taxon>
        <taxon>Actinomycetota</taxon>
        <taxon>Actinomycetes</taxon>
        <taxon>Micromonosporales</taxon>
        <taxon>Micromonosporaceae</taxon>
        <taxon>Paractinoplanes</taxon>
    </lineage>
</organism>
<comment type="similarity">
    <text evidence="1">Belongs to the metallo-beta-lactamase superfamily.</text>
</comment>
<keyword evidence="7" id="KW-1185">Reference proteome</keyword>
<accession>A0A919J3H5</accession>
<dbReference type="InterPro" id="IPR001279">
    <property type="entry name" value="Metallo-B-lactamas"/>
</dbReference>
<keyword evidence="2" id="KW-0479">Metal-binding</keyword>
<keyword evidence="3" id="KW-0378">Hydrolase</keyword>
<protein>
    <submittedName>
        <fullName evidence="6">MBL fold metallo-hydrolase</fullName>
    </submittedName>
</protein>
<dbReference type="AlphaFoldDB" id="A0A919J3H5"/>
<feature type="domain" description="Metallo-beta-lactamase" evidence="5">
    <location>
        <begin position="58"/>
        <end position="257"/>
    </location>
</feature>
<dbReference type="EMBL" id="BOMM01000012">
    <property type="protein sequence ID" value="GIE09906.1"/>
    <property type="molecule type" value="Genomic_DNA"/>
</dbReference>
<proteinExistence type="inferred from homology"/>
<evidence type="ECO:0000256" key="2">
    <source>
        <dbReference type="ARBA" id="ARBA00022723"/>
    </source>
</evidence>
<dbReference type="Gene3D" id="3.60.15.10">
    <property type="entry name" value="Ribonuclease Z/Hydroxyacylglutathione hydrolase-like"/>
    <property type="match status" value="1"/>
</dbReference>
<evidence type="ECO:0000256" key="3">
    <source>
        <dbReference type="ARBA" id="ARBA00022801"/>
    </source>
</evidence>
<reference evidence="6" key="1">
    <citation type="submission" date="2021-01" db="EMBL/GenBank/DDBJ databases">
        <title>Whole genome shotgun sequence of Actinoplanes ferrugineus NBRC 15555.</title>
        <authorList>
            <person name="Komaki H."/>
            <person name="Tamura T."/>
        </authorList>
    </citation>
    <scope>NUCLEOTIDE SEQUENCE</scope>
    <source>
        <strain evidence="6">NBRC 15555</strain>
    </source>
</reference>
<evidence type="ECO:0000313" key="7">
    <source>
        <dbReference type="Proteomes" id="UP000598174"/>
    </source>
</evidence>
<sequence length="266" mass="27963">MTRTVGQLTVTALQDAEGPFPSPRQECFPDATEAQWSAADAHDPAARGAGGEWWLRYRSYAIRVGDSGPVTLVDAGIGPAGSLAADWAPVPGHLPDELAAAGIQAADVSAIVLTHLHNDHMGWAVPGDSPFTRARVIVQQADVDVYRGNRDFTGQYDRLIEPLMAQGRLQVLDGDAPLGPGVRLVATPGHTPGHQTVLVEDAGESLLVAGDLLVHAIQLLHPELAYVSEADPEQARASRAKALAQAAARGTVLAVSHLGTAFHDPT</sequence>
<evidence type="ECO:0000259" key="5">
    <source>
        <dbReference type="SMART" id="SM00849"/>
    </source>
</evidence>
<dbReference type="GO" id="GO:0016787">
    <property type="term" value="F:hydrolase activity"/>
    <property type="evidence" value="ECO:0007669"/>
    <property type="project" value="UniProtKB-KW"/>
</dbReference>
<name>A0A919J3H5_9ACTN</name>
<dbReference type="InterPro" id="IPR051013">
    <property type="entry name" value="MBL_superfamily_lactonases"/>
</dbReference>
<dbReference type="SMART" id="SM00849">
    <property type="entry name" value="Lactamase_B"/>
    <property type="match status" value="1"/>
</dbReference>
<dbReference type="PANTHER" id="PTHR42978">
    <property type="entry name" value="QUORUM-QUENCHING LACTONASE YTNP-RELATED-RELATED"/>
    <property type="match status" value="1"/>
</dbReference>
<evidence type="ECO:0000256" key="1">
    <source>
        <dbReference type="ARBA" id="ARBA00007749"/>
    </source>
</evidence>
<keyword evidence="4" id="KW-0862">Zinc</keyword>
<dbReference type="GO" id="GO:0046872">
    <property type="term" value="F:metal ion binding"/>
    <property type="evidence" value="ECO:0007669"/>
    <property type="project" value="UniProtKB-KW"/>
</dbReference>
<dbReference type="PANTHER" id="PTHR42978:SF6">
    <property type="entry name" value="QUORUM-QUENCHING LACTONASE YTNP-RELATED"/>
    <property type="match status" value="1"/>
</dbReference>
<dbReference type="Proteomes" id="UP000598174">
    <property type="component" value="Unassembled WGS sequence"/>
</dbReference>
<evidence type="ECO:0000313" key="6">
    <source>
        <dbReference type="EMBL" id="GIE09906.1"/>
    </source>
</evidence>
<dbReference type="RefSeq" id="WP_239117660.1">
    <property type="nucleotide sequence ID" value="NZ_BOMM01000012.1"/>
</dbReference>
<dbReference type="SUPFAM" id="SSF56281">
    <property type="entry name" value="Metallo-hydrolase/oxidoreductase"/>
    <property type="match status" value="1"/>
</dbReference>
<dbReference type="InterPro" id="IPR036866">
    <property type="entry name" value="RibonucZ/Hydroxyglut_hydro"/>
</dbReference>
<comment type="caution">
    <text evidence="6">The sequence shown here is derived from an EMBL/GenBank/DDBJ whole genome shotgun (WGS) entry which is preliminary data.</text>
</comment>
<evidence type="ECO:0000256" key="4">
    <source>
        <dbReference type="ARBA" id="ARBA00022833"/>
    </source>
</evidence>
<gene>
    <name evidence="6" type="ORF">Afe05nite_17460</name>
</gene>
<dbReference type="Pfam" id="PF00753">
    <property type="entry name" value="Lactamase_B"/>
    <property type="match status" value="1"/>
</dbReference>